<evidence type="ECO:0000259" key="3">
    <source>
        <dbReference type="PROSITE" id="PS01031"/>
    </source>
</evidence>
<dbReference type="Proteomes" id="UP000317365">
    <property type="component" value="Chromosome"/>
</dbReference>
<reference evidence="5" key="2">
    <citation type="journal article" date="2020" name="Int. J. Syst. Evol. Microbiol.">
        <title>Genomic insights into a novel species Rhodoferax aquaticus sp. nov., isolated from freshwater.</title>
        <authorList>
            <person name="Li T."/>
            <person name="Zhuo Y."/>
            <person name="Jin C.Z."/>
            <person name="Wu X."/>
            <person name="Ko S.R."/>
            <person name="Jin F.J."/>
            <person name="Ahn C.Y."/>
            <person name="Oh H.M."/>
            <person name="Lee H.G."/>
            <person name="Jin L."/>
        </authorList>
    </citation>
    <scope>NUCLEOTIDE SEQUENCE [LARGE SCALE GENOMIC DNA]</scope>
    <source>
        <strain evidence="5">Gr-4</strain>
    </source>
</reference>
<dbReference type="RefSeq" id="WP_142812101.1">
    <property type="nucleotide sequence ID" value="NZ_CP036282.1"/>
</dbReference>
<proteinExistence type="inferred from homology"/>
<evidence type="ECO:0000313" key="4">
    <source>
        <dbReference type="EMBL" id="QDL54941.1"/>
    </source>
</evidence>
<reference evidence="5" key="1">
    <citation type="submission" date="2019-02" db="EMBL/GenBank/DDBJ databases">
        <title>Complete genome sequence of Rhodoferax sp. Gr-4.</title>
        <authorList>
            <person name="Jin L."/>
        </authorList>
    </citation>
    <scope>NUCLEOTIDE SEQUENCE [LARGE SCALE GENOMIC DNA]</scope>
    <source>
        <strain evidence="5">Gr-4</strain>
    </source>
</reference>
<dbReference type="Pfam" id="PF00011">
    <property type="entry name" value="HSP20"/>
    <property type="match status" value="1"/>
</dbReference>
<feature type="domain" description="SHSP" evidence="3">
    <location>
        <begin position="29"/>
        <end position="125"/>
    </location>
</feature>
<dbReference type="SUPFAM" id="SSF49764">
    <property type="entry name" value="HSP20-like chaperones"/>
    <property type="match status" value="1"/>
</dbReference>
<gene>
    <name evidence="4" type="ORF">EXZ61_12635</name>
</gene>
<dbReference type="CDD" id="cd00298">
    <property type="entry name" value="ACD_sHsps_p23-like"/>
    <property type="match status" value="1"/>
</dbReference>
<evidence type="ECO:0000313" key="5">
    <source>
        <dbReference type="Proteomes" id="UP000317365"/>
    </source>
</evidence>
<dbReference type="KEGG" id="rhg:EXZ61_12635"/>
<organism evidence="4 5">
    <name type="scientific">Rhodoferax aquaticus</name>
    <dbReference type="NCBI Taxonomy" id="2527691"/>
    <lineage>
        <taxon>Bacteria</taxon>
        <taxon>Pseudomonadati</taxon>
        <taxon>Pseudomonadota</taxon>
        <taxon>Betaproteobacteria</taxon>
        <taxon>Burkholderiales</taxon>
        <taxon>Comamonadaceae</taxon>
        <taxon>Rhodoferax</taxon>
    </lineage>
</organism>
<evidence type="ECO:0000256" key="2">
    <source>
        <dbReference type="RuleBase" id="RU003616"/>
    </source>
</evidence>
<dbReference type="InterPro" id="IPR002068">
    <property type="entry name" value="A-crystallin/Hsp20_dom"/>
</dbReference>
<dbReference type="Gene3D" id="2.60.40.790">
    <property type="match status" value="1"/>
</dbReference>
<dbReference type="InterPro" id="IPR008978">
    <property type="entry name" value="HSP20-like_chaperone"/>
</dbReference>
<keyword evidence="5" id="KW-1185">Reference proteome</keyword>
<sequence>MFFAATQSPFQANTRRYVNSAAGRFLDDALFAARQQGCAYTQDETSFTLSLDVPGIAKDQLTISIEDAVVRISTKEGASRRYRAAYELPQDIDSALSEAKLDNGVLTLKLAKKVPVNTATELSIQ</sequence>
<evidence type="ECO:0000256" key="1">
    <source>
        <dbReference type="PROSITE-ProRule" id="PRU00285"/>
    </source>
</evidence>
<dbReference type="PROSITE" id="PS01031">
    <property type="entry name" value="SHSP"/>
    <property type="match status" value="1"/>
</dbReference>
<dbReference type="EMBL" id="CP036282">
    <property type="protein sequence ID" value="QDL54941.1"/>
    <property type="molecule type" value="Genomic_DNA"/>
</dbReference>
<dbReference type="AlphaFoldDB" id="A0A515EQJ5"/>
<name>A0A515EQJ5_9BURK</name>
<comment type="similarity">
    <text evidence="1 2">Belongs to the small heat shock protein (HSP20) family.</text>
</comment>
<protein>
    <submittedName>
        <fullName evidence="4">Hsp20 family protein</fullName>
    </submittedName>
</protein>
<accession>A0A515EQJ5</accession>